<protein>
    <submittedName>
        <fullName evidence="4">Pentatricopeptide repeat-containing protein</fullName>
    </submittedName>
</protein>
<dbReference type="GO" id="GO:0009451">
    <property type="term" value="P:RNA modification"/>
    <property type="evidence" value="ECO:0007669"/>
    <property type="project" value="InterPro"/>
</dbReference>
<dbReference type="PANTHER" id="PTHR47926:SF377">
    <property type="entry name" value="OS04G0469400 PROTEIN"/>
    <property type="match status" value="1"/>
</dbReference>
<evidence type="ECO:0000313" key="5">
    <source>
        <dbReference type="Proteomes" id="UP001179952"/>
    </source>
</evidence>
<evidence type="ECO:0000259" key="3">
    <source>
        <dbReference type="Pfam" id="PF14432"/>
    </source>
</evidence>
<feature type="repeat" description="PPR" evidence="2">
    <location>
        <begin position="450"/>
        <end position="484"/>
    </location>
</feature>
<dbReference type="FunFam" id="1.25.40.10:FF:000073">
    <property type="entry name" value="Pentatricopeptide repeat-containing protein chloroplastic"/>
    <property type="match status" value="1"/>
</dbReference>
<dbReference type="FunFam" id="1.25.40.10:FF:000285">
    <property type="entry name" value="Pentatricopeptide repeat-containing protein, chloroplastic"/>
    <property type="match status" value="1"/>
</dbReference>
<dbReference type="FunFam" id="1.25.40.10:FF:000366">
    <property type="entry name" value="Pentatricopeptide (PPR) repeat-containing protein"/>
    <property type="match status" value="1"/>
</dbReference>
<sequence length="959" mass="107401">MKKSWGHNPIQTITRLQKQMAAPLHLPCIHPSTHLQQPTILTPNKNPLLQTPQNTLKSTPTHQHAFLSFHHHPSLQSYSTILELCASHKALSQGQQIHAHILKSSPLHDTDENSVFLSTKLLFMYGKCGSLHDAHKVFDGMSQRTIFTWNALIGAYASNAEEPWRSLELYSAMRLSGTPPDACTFASALKVCGVHGDLGFGLEMHGLAIKGGYVSFNFVVNSLVAMYARCGELGCAWRLFKGAREREDVVLWNTIISGCSQSGRYFEALGLFREMQSAGVRMNSYTVVGVLQACAELSLPMLGREVHADLVKSGRGFEMFESNALVVMYAKSDRMVNAVRVFEDMEERDNVSWNSVLSGYVQSGSHVKAVEFFRRMIGSDRKPDSVSIISVASASGRSGNLLNGREIHAYAIKRELDFELEVRNTLIDMYTKCKCVGHAKHVFRRMPIRDSISWTTMIAGYAQNSCYCDAIDAFREVQIVGVKVDSLMIGSVLLACGGLTCLPYLKQIHAYIIRHDLLDRVLGNSIIDVYGDCGEVEYAIRAFENIENKDIVCWTSMISCYVHNGLEKEALELFYDMKQVITEFDEVVLVTILAAIANLSLLKKGKEIHGFLIRKGFTVDGTTGGALVDMYSRCGSFEISYRMFDRIERKDLVSWTTMINANGMHGRGTKAIDLFTKMQETGCVPDQVTFLSLLYACSHSGLVDEGKRYLDMMTNEYGLEAWPEHYACVVDLLGRSNHISKAYEFIEAMPIEPTSAVWCALLGACQVHSDTQMGAIAAHKLLELDPENPGNYVLVSNVFASSRRWEEVENVRLKMKERGLVKNPACSWIEVGNKLHSFVARDRSHPNSKEIYMKLNQIMERLEKEEGYVGDTKFVLHNVSEEEKLKMLHGHSERLAIAFGLIGTSEGTPIRITKNLRVCGDCHRFTQLVSKLFECVIIVRDANRFHHFKGGSCSCGGFW</sequence>
<dbReference type="Pfam" id="PF13041">
    <property type="entry name" value="PPR_2"/>
    <property type="match status" value="2"/>
</dbReference>
<dbReference type="FunFam" id="1.25.40.10:FF:000344">
    <property type="entry name" value="Pentatricopeptide repeat-containing protein"/>
    <property type="match status" value="1"/>
</dbReference>
<dbReference type="InterPro" id="IPR046848">
    <property type="entry name" value="E_motif"/>
</dbReference>
<dbReference type="FunFam" id="1.25.40.10:FF:000381">
    <property type="entry name" value="Pentatricopeptide repeat-containing protein"/>
    <property type="match status" value="1"/>
</dbReference>
<reference evidence="4" key="2">
    <citation type="submission" date="2023-06" db="EMBL/GenBank/DDBJ databases">
        <authorList>
            <person name="Ma L."/>
            <person name="Liu K.-W."/>
            <person name="Li Z."/>
            <person name="Hsiao Y.-Y."/>
            <person name="Qi Y."/>
            <person name="Fu T."/>
            <person name="Tang G."/>
            <person name="Zhang D."/>
            <person name="Sun W.-H."/>
            <person name="Liu D.-K."/>
            <person name="Li Y."/>
            <person name="Chen G.-Z."/>
            <person name="Liu X.-D."/>
            <person name="Liao X.-Y."/>
            <person name="Jiang Y.-T."/>
            <person name="Yu X."/>
            <person name="Hao Y."/>
            <person name="Huang J."/>
            <person name="Zhao X.-W."/>
            <person name="Ke S."/>
            <person name="Chen Y.-Y."/>
            <person name="Wu W.-L."/>
            <person name="Hsu J.-L."/>
            <person name="Lin Y.-F."/>
            <person name="Huang M.-D."/>
            <person name="Li C.-Y."/>
            <person name="Huang L."/>
            <person name="Wang Z.-W."/>
            <person name="Zhao X."/>
            <person name="Zhong W.-Y."/>
            <person name="Peng D.-H."/>
            <person name="Ahmad S."/>
            <person name="Lan S."/>
            <person name="Zhang J.-S."/>
            <person name="Tsai W.-C."/>
            <person name="Van De Peer Y."/>
            <person name="Liu Z.-J."/>
        </authorList>
    </citation>
    <scope>NUCLEOTIDE SEQUENCE</scope>
    <source>
        <strain evidence="4">SCP</strain>
        <tissue evidence="4">Leaves</tissue>
    </source>
</reference>
<dbReference type="GO" id="GO:0003723">
    <property type="term" value="F:RNA binding"/>
    <property type="evidence" value="ECO:0007669"/>
    <property type="project" value="InterPro"/>
</dbReference>
<feature type="repeat" description="PPR" evidence="2">
    <location>
        <begin position="145"/>
        <end position="180"/>
    </location>
</feature>
<evidence type="ECO:0000256" key="1">
    <source>
        <dbReference type="ARBA" id="ARBA00022737"/>
    </source>
</evidence>
<gene>
    <name evidence="4" type="ORF">QJS04_geneDACA007488</name>
</gene>
<accession>A0AAV9B2M6</accession>
<dbReference type="PANTHER" id="PTHR47926">
    <property type="entry name" value="PENTATRICOPEPTIDE REPEAT-CONTAINING PROTEIN"/>
    <property type="match status" value="1"/>
</dbReference>
<evidence type="ECO:0000313" key="4">
    <source>
        <dbReference type="EMBL" id="KAK1270777.1"/>
    </source>
</evidence>
<dbReference type="EMBL" id="JAUJYN010000005">
    <property type="protein sequence ID" value="KAK1270777.1"/>
    <property type="molecule type" value="Genomic_DNA"/>
</dbReference>
<dbReference type="Gene3D" id="1.25.40.10">
    <property type="entry name" value="Tetratricopeptide repeat domain"/>
    <property type="match status" value="5"/>
</dbReference>
<dbReference type="Pfam" id="PF20430">
    <property type="entry name" value="Eplus_motif"/>
    <property type="match status" value="1"/>
</dbReference>
<feature type="repeat" description="PPR" evidence="2">
    <location>
        <begin position="550"/>
        <end position="580"/>
    </location>
</feature>
<dbReference type="AlphaFoldDB" id="A0AAV9B2M6"/>
<dbReference type="InterPro" id="IPR032867">
    <property type="entry name" value="DYW_dom"/>
</dbReference>
<feature type="repeat" description="PPR" evidence="2">
    <location>
        <begin position="349"/>
        <end position="383"/>
    </location>
</feature>
<dbReference type="Proteomes" id="UP001179952">
    <property type="component" value="Unassembled WGS sequence"/>
</dbReference>
<dbReference type="InterPro" id="IPR046849">
    <property type="entry name" value="E2_motif"/>
</dbReference>
<keyword evidence="1" id="KW-0677">Repeat</keyword>
<dbReference type="Pfam" id="PF01535">
    <property type="entry name" value="PPR"/>
    <property type="match status" value="5"/>
</dbReference>
<dbReference type="PROSITE" id="PS51375">
    <property type="entry name" value="PPR"/>
    <property type="match status" value="6"/>
</dbReference>
<dbReference type="InterPro" id="IPR046960">
    <property type="entry name" value="PPR_At4g14850-like_plant"/>
</dbReference>
<dbReference type="Pfam" id="PF20431">
    <property type="entry name" value="E_motif"/>
    <property type="match status" value="1"/>
</dbReference>
<proteinExistence type="predicted"/>
<dbReference type="NCBIfam" id="TIGR00756">
    <property type="entry name" value="PPR"/>
    <property type="match status" value="4"/>
</dbReference>
<reference evidence="4" key="1">
    <citation type="journal article" date="2023" name="Nat. Commun.">
        <title>Diploid and tetraploid genomes of Acorus and the evolution of monocots.</title>
        <authorList>
            <person name="Ma L."/>
            <person name="Liu K.W."/>
            <person name="Li Z."/>
            <person name="Hsiao Y.Y."/>
            <person name="Qi Y."/>
            <person name="Fu T."/>
            <person name="Tang G.D."/>
            <person name="Zhang D."/>
            <person name="Sun W.H."/>
            <person name="Liu D.K."/>
            <person name="Li Y."/>
            <person name="Chen G.Z."/>
            <person name="Liu X.D."/>
            <person name="Liao X.Y."/>
            <person name="Jiang Y.T."/>
            <person name="Yu X."/>
            <person name="Hao Y."/>
            <person name="Huang J."/>
            <person name="Zhao X.W."/>
            <person name="Ke S."/>
            <person name="Chen Y.Y."/>
            <person name="Wu W.L."/>
            <person name="Hsu J.L."/>
            <person name="Lin Y.F."/>
            <person name="Huang M.D."/>
            <person name="Li C.Y."/>
            <person name="Huang L."/>
            <person name="Wang Z.W."/>
            <person name="Zhao X."/>
            <person name="Zhong W.Y."/>
            <person name="Peng D.H."/>
            <person name="Ahmad S."/>
            <person name="Lan S."/>
            <person name="Zhang J.S."/>
            <person name="Tsai W.C."/>
            <person name="Van de Peer Y."/>
            <person name="Liu Z.J."/>
        </authorList>
    </citation>
    <scope>NUCLEOTIDE SEQUENCE</scope>
    <source>
        <strain evidence="4">SCP</strain>
    </source>
</reference>
<organism evidence="4 5">
    <name type="scientific">Acorus gramineus</name>
    <name type="common">Dwarf sweet flag</name>
    <dbReference type="NCBI Taxonomy" id="55184"/>
    <lineage>
        <taxon>Eukaryota</taxon>
        <taxon>Viridiplantae</taxon>
        <taxon>Streptophyta</taxon>
        <taxon>Embryophyta</taxon>
        <taxon>Tracheophyta</taxon>
        <taxon>Spermatophyta</taxon>
        <taxon>Magnoliopsida</taxon>
        <taxon>Liliopsida</taxon>
        <taxon>Acoraceae</taxon>
        <taxon>Acorus</taxon>
    </lineage>
</organism>
<feature type="repeat" description="PPR" evidence="2">
    <location>
        <begin position="248"/>
        <end position="282"/>
    </location>
</feature>
<dbReference type="GO" id="GO:0008270">
    <property type="term" value="F:zinc ion binding"/>
    <property type="evidence" value="ECO:0007669"/>
    <property type="project" value="InterPro"/>
</dbReference>
<dbReference type="Pfam" id="PF14432">
    <property type="entry name" value="DYW_deaminase"/>
    <property type="match status" value="1"/>
</dbReference>
<dbReference type="InterPro" id="IPR002885">
    <property type="entry name" value="PPR_rpt"/>
</dbReference>
<dbReference type="InterPro" id="IPR011990">
    <property type="entry name" value="TPR-like_helical_dom_sf"/>
</dbReference>
<comment type="caution">
    <text evidence="4">The sequence shown here is derived from an EMBL/GenBank/DDBJ whole genome shotgun (WGS) entry which is preliminary data.</text>
</comment>
<feature type="repeat" description="PPR" evidence="2">
    <location>
        <begin position="651"/>
        <end position="685"/>
    </location>
</feature>
<keyword evidence="5" id="KW-1185">Reference proteome</keyword>
<evidence type="ECO:0000256" key="2">
    <source>
        <dbReference type="PROSITE-ProRule" id="PRU00708"/>
    </source>
</evidence>
<feature type="domain" description="DYW" evidence="3">
    <location>
        <begin position="867"/>
        <end position="959"/>
    </location>
</feature>
<dbReference type="FunFam" id="1.25.40.10:FF:000031">
    <property type="entry name" value="Pentatricopeptide repeat-containing protein mitochondrial"/>
    <property type="match status" value="1"/>
</dbReference>
<name>A0AAV9B2M6_ACOGR</name>